<name>A0ABV5CVW7_9ACTN</name>
<keyword evidence="4" id="KW-1185">Reference proteome</keyword>
<protein>
    <submittedName>
        <fullName evidence="3">DUF6194 family protein</fullName>
    </submittedName>
</protein>
<organism evidence="3 4">
    <name type="scientific">Polymorphospora lycopeni</name>
    <dbReference type="NCBI Taxonomy" id="3140240"/>
    <lineage>
        <taxon>Bacteria</taxon>
        <taxon>Bacillati</taxon>
        <taxon>Actinomycetota</taxon>
        <taxon>Actinomycetes</taxon>
        <taxon>Micromonosporales</taxon>
        <taxon>Micromonosporaceae</taxon>
        <taxon>Polymorphospora</taxon>
    </lineage>
</organism>
<evidence type="ECO:0000313" key="3">
    <source>
        <dbReference type="EMBL" id="MFB6395936.1"/>
    </source>
</evidence>
<sequence length="95" mass="10445">MFAFPPKEFAAHRDEFDFARVDMVVPHPGYALYGFGSIVMPGPQMRPEIDRLLAIAHARAVDRHERASRRAADQQGAFADSANHGGVTVDGLLPE</sequence>
<dbReference type="RefSeq" id="WP_375735567.1">
    <property type="nucleotide sequence ID" value="NZ_JBCGDC010000073.1"/>
</dbReference>
<feature type="domain" description="DUF6194" evidence="2">
    <location>
        <begin position="2"/>
        <end position="68"/>
    </location>
</feature>
<evidence type="ECO:0000259" key="2">
    <source>
        <dbReference type="Pfam" id="PF19694"/>
    </source>
</evidence>
<reference evidence="3 4" key="1">
    <citation type="submission" date="2024-04" db="EMBL/GenBank/DDBJ databases">
        <title>Polymorphospora sp. isolated from Baiyangdian Lake in Xiong'an New Area.</title>
        <authorList>
            <person name="Zhang X."/>
            <person name="Liu J."/>
        </authorList>
    </citation>
    <scope>NUCLEOTIDE SEQUENCE [LARGE SCALE GENOMIC DNA]</scope>
    <source>
        <strain evidence="3 4">2-325</strain>
    </source>
</reference>
<proteinExistence type="predicted"/>
<evidence type="ECO:0000256" key="1">
    <source>
        <dbReference type="SAM" id="MobiDB-lite"/>
    </source>
</evidence>
<accession>A0ABV5CVW7</accession>
<dbReference type="Pfam" id="PF19694">
    <property type="entry name" value="DUF6194"/>
    <property type="match status" value="1"/>
</dbReference>
<gene>
    <name evidence="3" type="ORF">AAFH96_22920</name>
</gene>
<feature type="region of interest" description="Disordered" evidence="1">
    <location>
        <begin position="65"/>
        <end position="95"/>
    </location>
</feature>
<evidence type="ECO:0000313" key="4">
    <source>
        <dbReference type="Proteomes" id="UP001582793"/>
    </source>
</evidence>
<comment type="caution">
    <text evidence="3">The sequence shown here is derived from an EMBL/GenBank/DDBJ whole genome shotgun (WGS) entry which is preliminary data.</text>
</comment>
<dbReference type="Proteomes" id="UP001582793">
    <property type="component" value="Unassembled WGS sequence"/>
</dbReference>
<dbReference type="EMBL" id="JBCGDC010000073">
    <property type="protein sequence ID" value="MFB6395936.1"/>
    <property type="molecule type" value="Genomic_DNA"/>
</dbReference>
<dbReference type="InterPro" id="IPR045676">
    <property type="entry name" value="DUF6194"/>
</dbReference>